<feature type="domain" description="Non-haem dioxygenase N-terminal" evidence="5">
    <location>
        <begin position="32"/>
        <end position="130"/>
    </location>
</feature>
<keyword evidence="1" id="KW-0479">Metal-binding</keyword>
<dbReference type="AlphaFoldDB" id="A0A8I6XVK9"/>
<evidence type="ECO:0000256" key="3">
    <source>
        <dbReference type="ARBA" id="ARBA00023004"/>
    </source>
</evidence>
<dbReference type="InterPro" id="IPR026992">
    <property type="entry name" value="DIOX_N"/>
</dbReference>
<evidence type="ECO:0000313" key="6">
    <source>
        <dbReference type="EnsemblPlants" id="HORVU.MOREX.r3.4HG0417190.1"/>
    </source>
</evidence>
<keyword evidence="7" id="KW-1185">Reference proteome</keyword>
<dbReference type="InterPro" id="IPR044861">
    <property type="entry name" value="IPNS-like_FE2OG_OXY"/>
</dbReference>
<dbReference type="SUPFAM" id="SSF51197">
    <property type="entry name" value="Clavaminate synthase-like"/>
    <property type="match status" value="1"/>
</dbReference>
<dbReference type="EnsemblPlants" id="HORVU.MOREX.r3.4HG0417190.1">
    <property type="protein sequence ID" value="HORVU.MOREX.r3.4HG0417190.1"/>
    <property type="gene ID" value="HORVU.MOREX.r3.4HG0417190"/>
</dbReference>
<evidence type="ECO:0000259" key="4">
    <source>
        <dbReference type="Pfam" id="PF03171"/>
    </source>
</evidence>
<evidence type="ECO:0008006" key="8">
    <source>
        <dbReference type="Google" id="ProtNLM"/>
    </source>
</evidence>
<protein>
    <recommendedName>
        <fullName evidence="8">Non-haem dioxygenase N-terminal domain-containing protein</fullName>
    </recommendedName>
</protein>
<feature type="domain" description="Isopenicillin N synthase-like Fe(2+) 2OG dioxygenase" evidence="4">
    <location>
        <begin position="184"/>
        <end position="242"/>
    </location>
</feature>
<reference evidence="6" key="3">
    <citation type="submission" date="2022-01" db="UniProtKB">
        <authorList>
            <consortium name="EnsemblPlants"/>
        </authorList>
    </citation>
    <scope>IDENTIFICATION</scope>
    <source>
        <strain evidence="6">subsp. vulgare</strain>
    </source>
</reference>
<dbReference type="GO" id="GO:0016491">
    <property type="term" value="F:oxidoreductase activity"/>
    <property type="evidence" value="ECO:0007669"/>
    <property type="project" value="UniProtKB-KW"/>
</dbReference>
<evidence type="ECO:0000256" key="1">
    <source>
        <dbReference type="ARBA" id="ARBA00022723"/>
    </source>
</evidence>
<dbReference type="PANTHER" id="PTHR47991">
    <property type="entry name" value="OXOGLUTARATE/IRON-DEPENDENT DIOXYGENASE"/>
    <property type="match status" value="1"/>
</dbReference>
<dbReference type="OMA" id="CHPLEDF"/>
<dbReference type="Proteomes" id="UP000011116">
    <property type="component" value="Chromosome 4H"/>
</dbReference>
<dbReference type="SMR" id="A0A8I6XVK9"/>
<evidence type="ECO:0000259" key="5">
    <source>
        <dbReference type="Pfam" id="PF14226"/>
    </source>
</evidence>
<dbReference type="Gramene" id="HORVU.MOREX.r3.4HG0417190.1">
    <property type="protein sequence ID" value="HORVU.MOREX.r3.4HG0417190.1"/>
    <property type="gene ID" value="HORVU.MOREX.r3.4HG0417190"/>
</dbReference>
<keyword evidence="2" id="KW-0560">Oxidoreductase</keyword>
<evidence type="ECO:0000313" key="7">
    <source>
        <dbReference type="Proteomes" id="UP000011116"/>
    </source>
</evidence>
<dbReference type="GeneID" id="123447557"/>
<dbReference type="Gramene" id="HORVU.MOREX.r2.4HG0347760.1">
    <property type="protein sequence ID" value="HORVU.MOREX.r2.4HG0347760.1"/>
    <property type="gene ID" value="HORVU.MOREX.r2.4HG0347760"/>
</dbReference>
<proteinExistence type="predicted"/>
<dbReference type="InterPro" id="IPR050295">
    <property type="entry name" value="Plant_2OG-oxidoreductases"/>
</dbReference>
<accession>A0A8I6XVK9</accession>
<dbReference type="GO" id="GO:0046872">
    <property type="term" value="F:metal ion binding"/>
    <property type="evidence" value="ECO:0007669"/>
    <property type="project" value="UniProtKB-KW"/>
</dbReference>
<dbReference type="InterPro" id="IPR027443">
    <property type="entry name" value="IPNS-like_sf"/>
</dbReference>
<dbReference type="Pfam" id="PF03171">
    <property type="entry name" value="2OG-FeII_Oxy"/>
    <property type="match status" value="1"/>
</dbReference>
<dbReference type="Gene3D" id="2.60.120.330">
    <property type="entry name" value="B-lactam Antibiotic, Isopenicillin N Synthase, Chain"/>
    <property type="match status" value="1"/>
</dbReference>
<sequence length="344" mass="36416">MAEQLISTAVLHTLPHSYIRSESEWPRLDADIPVVDLANPDSAAVVYQIGAACSSHGLFQVLNHGLPVEAMRAAMALAHDFFRLSPEEKAKLYSDDPPKKMRLSTSFNVRKETVHNWRDYLRLHCHPLEQFVPAEGPANPPPLRNAMGTYCKEVRDLGFQFYGAISKSLGLEQDYINKVLGEQEQHMAANFDPKCPSPELTYNALTILMMDEQVTGLRVLKEGRWIAVNLRPNTFIINLGRAAGDTTAAGAEAGGGAVCGREGVDAATRGGAVCGTEGVGAATRGGAVCGTEGVGAEAGGTPAIGSKEGGAAKVSAAARMMNALANVTSAIVSIVQCANADVND</sequence>
<evidence type="ECO:0000256" key="2">
    <source>
        <dbReference type="ARBA" id="ARBA00023002"/>
    </source>
</evidence>
<reference evidence="7" key="1">
    <citation type="journal article" date="2012" name="Nature">
        <title>A physical, genetic and functional sequence assembly of the barley genome.</title>
        <authorList>
            <consortium name="The International Barley Genome Sequencing Consortium"/>
            <person name="Mayer K.F."/>
            <person name="Waugh R."/>
            <person name="Brown J.W."/>
            <person name="Schulman A."/>
            <person name="Langridge P."/>
            <person name="Platzer M."/>
            <person name="Fincher G.B."/>
            <person name="Muehlbauer G.J."/>
            <person name="Sato K."/>
            <person name="Close T.J."/>
            <person name="Wise R.P."/>
            <person name="Stein N."/>
        </authorList>
    </citation>
    <scope>NUCLEOTIDE SEQUENCE [LARGE SCALE GENOMIC DNA]</scope>
    <source>
        <strain evidence="7">cv. Morex</strain>
    </source>
</reference>
<dbReference type="Pfam" id="PF14226">
    <property type="entry name" value="DIOX_N"/>
    <property type="match status" value="1"/>
</dbReference>
<reference evidence="6" key="2">
    <citation type="submission" date="2020-10" db="EMBL/GenBank/DDBJ databases">
        <authorList>
            <person name="Scholz U."/>
            <person name="Mascher M."/>
            <person name="Fiebig A."/>
        </authorList>
    </citation>
    <scope>NUCLEOTIDE SEQUENCE [LARGE SCALE GENOMIC DNA]</scope>
    <source>
        <strain evidence="6">cv. Morex</strain>
    </source>
</reference>
<gene>
    <name evidence="6" type="primary">LOC123447557</name>
</gene>
<dbReference type="RefSeq" id="XP_044980098.1">
    <property type="nucleotide sequence ID" value="XM_045124163.1"/>
</dbReference>
<name>A0A8I6XVK9_HORVV</name>
<organism evidence="6 7">
    <name type="scientific">Hordeum vulgare subsp. vulgare</name>
    <name type="common">Domesticated barley</name>
    <dbReference type="NCBI Taxonomy" id="112509"/>
    <lineage>
        <taxon>Eukaryota</taxon>
        <taxon>Viridiplantae</taxon>
        <taxon>Streptophyta</taxon>
        <taxon>Embryophyta</taxon>
        <taxon>Tracheophyta</taxon>
        <taxon>Spermatophyta</taxon>
        <taxon>Magnoliopsida</taxon>
        <taxon>Liliopsida</taxon>
        <taxon>Poales</taxon>
        <taxon>Poaceae</taxon>
        <taxon>BOP clade</taxon>
        <taxon>Pooideae</taxon>
        <taxon>Triticodae</taxon>
        <taxon>Triticeae</taxon>
        <taxon>Hordeinae</taxon>
        <taxon>Hordeum</taxon>
    </lineage>
</organism>
<keyword evidence="3" id="KW-0408">Iron</keyword>